<feature type="transmembrane region" description="Helical" evidence="5">
    <location>
        <begin position="27"/>
        <end position="48"/>
    </location>
</feature>
<dbReference type="EMBL" id="WQMS01000014">
    <property type="protein sequence ID" value="MVO78798.1"/>
    <property type="molecule type" value="Genomic_DNA"/>
</dbReference>
<evidence type="ECO:0000259" key="6">
    <source>
        <dbReference type="PROSITE" id="PS51007"/>
    </source>
</evidence>
<dbReference type="PROSITE" id="PS51007">
    <property type="entry name" value="CYTC"/>
    <property type="match status" value="1"/>
</dbReference>
<evidence type="ECO:0000256" key="1">
    <source>
        <dbReference type="ARBA" id="ARBA00022617"/>
    </source>
</evidence>
<keyword evidence="5" id="KW-0812">Transmembrane</keyword>
<organism evidence="7 8">
    <name type="scientific">Sphingomonas horti</name>
    <dbReference type="NCBI Taxonomy" id="2682842"/>
    <lineage>
        <taxon>Bacteria</taxon>
        <taxon>Pseudomonadati</taxon>
        <taxon>Pseudomonadota</taxon>
        <taxon>Alphaproteobacteria</taxon>
        <taxon>Sphingomonadales</taxon>
        <taxon>Sphingomonadaceae</taxon>
        <taxon>Sphingomonas</taxon>
    </lineage>
</organism>
<dbReference type="GO" id="GO:0009055">
    <property type="term" value="F:electron transfer activity"/>
    <property type="evidence" value="ECO:0007669"/>
    <property type="project" value="InterPro"/>
</dbReference>
<feature type="domain" description="Cytochrome c" evidence="6">
    <location>
        <begin position="89"/>
        <end position="174"/>
    </location>
</feature>
<dbReference type="GO" id="GO:0046872">
    <property type="term" value="F:metal ion binding"/>
    <property type="evidence" value="ECO:0007669"/>
    <property type="project" value="UniProtKB-KW"/>
</dbReference>
<dbReference type="Pfam" id="PF13442">
    <property type="entry name" value="Cytochrome_CBB3"/>
    <property type="match status" value="1"/>
</dbReference>
<keyword evidence="5" id="KW-1133">Transmembrane helix</keyword>
<dbReference type="InterPro" id="IPR036909">
    <property type="entry name" value="Cyt_c-like_dom_sf"/>
</dbReference>
<dbReference type="InterPro" id="IPR009056">
    <property type="entry name" value="Cyt_c-like_dom"/>
</dbReference>
<evidence type="ECO:0000256" key="4">
    <source>
        <dbReference type="PROSITE-ProRule" id="PRU00433"/>
    </source>
</evidence>
<gene>
    <name evidence="7" type="ORF">GON01_12745</name>
</gene>
<keyword evidence="1 4" id="KW-0349">Heme</keyword>
<evidence type="ECO:0000256" key="5">
    <source>
        <dbReference type="SAM" id="Phobius"/>
    </source>
</evidence>
<protein>
    <submittedName>
        <fullName evidence="7">Cytochrome c</fullName>
    </submittedName>
</protein>
<comment type="caution">
    <text evidence="7">The sequence shown here is derived from an EMBL/GenBank/DDBJ whole genome shotgun (WGS) entry which is preliminary data.</text>
</comment>
<dbReference type="Gene3D" id="1.10.760.10">
    <property type="entry name" value="Cytochrome c-like domain"/>
    <property type="match status" value="1"/>
</dbReference>
<reference evidence="7 8" key="1">
    <citation type="submission" date="2019-12" db="EMBL/GenBank/DDBJ databases">
        <authorList>
            <person name="Huq M.A."/>
        </authorList>
    </citation>
    <scope>NUCLEOTIDE SEQUENCE [LARGE SCALE GENOMIC DNA]</scope>
    <source>
        <strain evidence="7 8">MAH-20</strain>
    </source>
</reference>
<dbReference type="AlphaFoldDB" id="A0A6I4J3Z3"/>
<dbReference type="GO" id="GO:0020037">
    <property type="term" value="F:heme binding"/>
    <property type="evidence" value="ECO:0007669"/>
    <property type="project" value="InterPro"/>
</dbReference>
<evidence type="ECO:0000256" key="3">
    <source>
        <dbReference type="ARBA" id="ARBA00023004"/>
    </source>
</evidence>
<dbReference type="Proteomes" id="UP000441389">
    <property type="component" value="Unassembled WGS sequence"/>
</dbReference>
<keyword evidence="3 4" id="KW-0408">Iron</keyword>
<name>A0A6I4J3Z3_9SPHN</name>
<keyword evidence="2 4" id="KW-0479">Metal-binding</keyword>
<proteinExistence type="predicted"/>
<keyword evidence="8" id="KW-1185">Reference proteome</keyword>
<keyword evidence="5" id="KW-0472">Membrane</keyword>
<accession>A0A6I4J3Z3</accession>
<dbReference type="SUPFAM" id="SSF46626">
    <property type="entry name" value="Cytochrome c"/>
    <property type="match status" value="1"/>
</dbReference>
<evidence type="ECO:0000313" key="7">
    <source>
        <dbReference type="EMBL" id="MVO78798.1"/>
    </source>
</evidence>
<evidence type="ECO:0000313" key="8">
    <source>
        <dbReference type="Proteomes" id="UP000441389"/>
    </source>
</evidence>
<evidence type="ECO:0000256" key="2">
    <source>
        <dbReference type="ARBA" id="ARBA00022723"/>
    </source>
</evidence>
<sequence>MAEDPEPIRSSIHRRTGLRGHLPSTQLIFAALIFGALVAGAFVWSGAYDVGADAPHTRAVHSILNTLRKRSIAVRAHDIAGPPDLGSAQRIAAGAGLYGEMCSGCHLGPGVEPSELSQGLYPQAPQLSKGDDMTAAEQFWTIKHGVKLTAMPAWGKTHSDTLIWDMVSFVRRLPGMSPEEYRRLVASAPEDHDAMMKEMGGGDHH</sequence>